<dbReference type="AlphaFoldDB" id="A0A263D468"/>
<dbReference type="Gene3D" id="2.130.10.10">
    <property type="entry name" value="YVTN repeat-like/Quinoprotein amine dehydrogenase"/>
    <property type="match status" value="1"/>
</dbReference>
<dbReference type="EMBL" id="NKYE01000006">
    <property type="protein sequence ID" value="OZM72868.1"/>
    <property type="molecule type" value="Genomic_DNA"/>
</dbReference>
<keyword evidence="1" id="KW-0732">Signal</keyword>
<organism evidence="2 3">
    <name type="scientific">Amycolatopsis antarctica</name>
    <dbReference type="NCBI Taxonomy" id="1854586"/>
    <lineage>
        <taxon>Bacteria</taxon>
        <taxon>Bacillati</taxon>
        <taxon>Actinomycetota</taxon>
        <taxon>Actinomycetes</taxon>
        <taxon>Pseudonocardiales</taxon>
        <taxon>Pseudonocardiaceae</taxon>
        <taxon>Amycolatopsis</taxon>
    </lineage>
</organism>
<keyword evidence="3" id="KW-1185">Reference proteome</keyword>
<dbReference type="RefSeq" id="WP_094862726.1">
    <property type="nucleotide sequence ID" value="NZ_NKYE01000006.1"/>
</dbReference>
<evidence type="ECO:0000313" key="2">
    <source>
        <dbReference type="EMBL" id="OZM72868.1"/>
    </source>
</evidence>
<reference evidence="2 3" key="1">
    <citation type="submission" date="2017-07" db="EMBL/GenBank/DDBJ databases">
        <title>Amycolatopsis antarcticus sp. nov., isolated from the surface of an Antarcticus brown macroalga.</title>
        <authorList>
            <person name="Wang J."/>
            <person name="Leiva S."/>
            <person name="Huang J."/>
            <person name="Huang Y."/>
        </authorList>
    </citation>
    <scope>NUCLEOTIDE SEQUENCE [LARGE SCALE GENOMIC DNA]</scope>
    <source>
        <strain evidence="2 3">AU-G6</strain>
    </source>
</reference>
<dbReference type="InParanoid" id="A0A263D468"/>
<dbReference type="SUPFAM" id="SSF101898">
    <property type="entry name" value="NHL repeat"/>
    <property type="match status" value="1"/>
</dbReference>
<comment type="caution">
    <text evidence="2">The sequence shown here is derived from an EMBL/GenBank/DDBJ whole genome shotgun (WGS) entry which is preliminary data.</text>
</comment>
<protein>
    <recommendedName>
        <fullName evidence="4">Lipoprotein</fullName>
    </recommendedName>
</protein>
<evidence type="ECO:0000313" key="3">
    <source>
        <dbReference type="Proteomes" id="UP000242444"/>
    </source>
</evidence>
<evidence type="ECO:0000256" key="1">
    <source>
        <dbReference type="SAM" id="SignalP"/>
    </source>
</evidence>
<dbReference type="OrthoDB" id="4446106at2"/>
<evidence type="ECO:0008006" key="4">
    <source>
        <dbReference type="Google" id="ProtNLM"/>
    </source>
</evidence>
<feature type="chain" id="PRO_5012062746" description="Lipoprotein" evidence="1">
    <location>
        <begin position="39"/>
        <end position="351"/>
    </location>
</feature>
<dbReference type="Proteomes" id="UP000242444">
    <property type="component" value="Unassembled WGS sequence"/>
</dbReference>
<accession>A0A263D468</accession>
<name>A0A263D468_9PSEU</name>
<gene>
    <name evidence="2" type="ORF">CFN78_11385</name>
</gene>
<proteinExistence type="predicted"/>
<dbReference type="InterPro" id="IPR015943">
    <property type="entry name" value="WD40/YVTN_repeat-like_dom_sf"/>
</dbReference>
<feature type="signal peptide" evidence="1">
    <location>
        <begin position="1"/>
        <end position="38"/>
    </location>
</feature>
<sequence>MLEATEHRRTTGGTTVRGRAAALLAIPLACALTVTACAGEQGGGDDLQLVADPVAVAPAAAPPVATPPGGTVLAAGAATAMAVHPGSRTLGVAVDGPPAMLLYPLDELSAPPRSVPLPGRADSLDATGEGFLAALPGAGALARISAGDGALSTVPVAGQPSGTAATGDRTLVSVRDRKAVDVLDGDRVSKSVTGQLYSADDVFTPGGRTVVLDRLRTALFDVDLDAGTVNEGLRAGDGAANAVVDRHARVLVTDARAGALLAFSADPLLLRQRYPVPGGPYGIAYDERRDLAWVTLTERNEVVGFDVGGGEPVERFRFPTVRQPDTVTVDAGSGQVMVGSATGEGIQVIAP</sequence>